<dbReference type="InterPro" id="IPR010675">
    <property type="entry name" value="Bin3_C"/>
</dbReference>
<evidence type="ECO:0000313" key="9">
    <source>
        <dbReference type="EMBL" id="KRX04299.1"/>
    </source>
</evidence>
<dbReference type="SUPFAM" id="SSF53335">
    <property type="entry name" value="S-adenosyl-L-methionine-dependent methyltransferases"/>
    <property type="match status" value="1"/>
</dbReference>
<dbReference type="GO" id="GO:0008173">
    <property type="term" value="F:RNA methyltransferase activity"/>
    <property type="evidence" value="ECO:0007669"/>
    <property type="project" value="UniProtKB-UniRule"/>
</dbReference>
<feature type="coiled-coil region" evidence="7">
    <location>
        <begin position="127"/>
        <end position="162"/>
    </location>
</feature>
<keyword evidence="3 6" id="KW-0808">Transferase</keyword>
<dbReference type="EMBL" id="LDAU01000120">
    <property type="protein sequence ID" value="KRX04299.1"/>
    <property type="molecule type" value="Genomic_DNA"/>
</dbReference>
<dbReference type="GO" id="GO:0017069">
    <property type="term" value="F:snRNA binding"/>
    <property type="evidence" value="ECO:0007669"/>
    <property type="project" value="TreeGrafter"/>
</dbReference>
<protein>
    <recommendedName>
        <fullName evidence="6">RNA methyltransferase</fullName>
        <ecNumber evidence="6">2.1.1.-</ecNumber>
    </recommendedName>
</protein>
<dbReference type="Proteomes" id="UP000054937">
    <property type="component" value="Unassembled WGS sequence"/>
</dbReference>
<dbReference type="OrthoDB" id="439784at2759"/>
<dbReference type="PANTHER" id="PTHR12315">
    <property type="entry name" value="BICOID-INTERACTING PROTEIN RELATED"/>
    <property type="match status" value="1"/>
</dbReference>
<keyword evidence="10" id="KW-1185">Reference proteome</keyword>
<evidence type="ECO:0000256" key="1">
    <source>
        <dbReference type="ARBA" id="ARBA00008361"/>
    </source>
</evidence>
<keyword evidence="2 6" id="KW-0489">Methyltransferase</keyword>
<organism evidence="9 10">
    <name type="scientific">Pseudocohnilembus persalinus</name>
    <name type="common">Ciliate</name>
    <dbReference type="NCBI Taxonomy" id="266149"/>
    <lineage>
        <taxon>Eukaryota</taxon>
        <taxon>Sar</taxon>
        <taxon>Alveolata</taxon>
        <taxon>Ciliophora</taxon>
        <taxon>Intramacronucleata</taxon>
        <taxon>Oligohymenophorea</taxon>
        <taxon>Scuticociliatia</taxon>
        <taxon>Philasterida</taxon>
        <taxon>Pseudocohnilembidae</taxon>
        <taxon>Pseudocohnilembus</taxon>
    </lineage>
</organism>
<name>A0A0V0QPS9_PSEPJ</name>
<keyword evidence="7" id="KW-0175">Coiled coil</keyword>
<evidence type="ECO:0000256" key="3">
    <source>
        <dbReference type="ARBA" id="ARBA00022679"/>
    </source>
</evidence>
<dbReference type="Pfam" id="PF06859">
    <property type="entry name" value="Bin3"/>
    <property type="match status" value="1"/>
</dbReference>
<dbReference type="PANTHER" id="PTHR12315:SF0">
    <property type="entry name" value="7SK SNRNA METHYLPHOSPHATE CAPPING ENZYME"/>
    <property type="match status" value="1"/>
</dbReference>
<evidence type="ECO:0000256" key="7">
    <source>
        <dbReference type="SAM" id="Coils"/>
    </source>
</evidence>
<evidence type="ECO:0000256" key="4">
    <source>
        <dbReference type="ARBA" id="ARBA00022691"/>
    </source>
</evidence>
<comment type="similarity">
    <text evidence="1 6">Belongs to the methyltransferase superfamily.</text>
</comment>
<evidence type="ECO:0000259" key="8">
    <source>
        <dbReference type="PROSITE" id="PS51515"/>
    </source>
</evidence>
<feature type="coiled-coil region" evidence="7">
    <location>
        <begin position="336"/>
        <end position="418"/>
    </location>
</feature>
<dbReference type="AlphaFoldDB" id="A0A0V0QPS9"/>
<dbReference type="GO" id="GO:0008171">
    <property type="term" value="F:O-methyltransferase activity"/>
    <property type="evidence" value="ECO:0007669"/>
    <property type="project" value="UniProtKB-UniRule"/>
</dbReference>
<dbReference type="InParanoid" id="A0A0V0QPS9"/>
<dbReference type="PROSITE" id="PS51515">
    <property type="entry name" value="BIN3_SAM"/>
    <property type="match status" value="1"/>
</dbReference>
<comment type="caution">
    <text evidence="9">The sequence shown here is derived from an EMBL/GenBank/DDBJ whole genome shotgun (WGS) entry which is preliminary data.</text>
</comment>
<proteinExistence type="inferred from homology"/>
<dbReference type="InterPro" id="IPR024160">
    <property type="entry name" value="BIN3_SAM-bd_dom"/>
</dbReference>
<accession>A0A0V0QPS9</accession>
<evidence type="ECO:0000256" key="6">
    <source>
        <dbReference type="RuleBase" id="RU367087"/>
    </source>
</evidence>
<dbReference type="FunCoup" id="A0A0V0QPS9">
    <property type="interactions" value="2"/>
</dbReference>
<evidence type="ECO:0000256" key="2">
    <source>
        <dbReference type="ARBA" id="ARBA00022603"/>
    </source>
</evidence>
<dbReference type="Gene3D" id="3.40.50.150">
    <property type="entry name" value="Vaccinia Virus protein VP39"/>
    <property type="match status" value="1"/>
</dbReference>
<evidence type="ECO:0000256" key="5">
    <source>
        <dbReference type="PROSITE-ProRule" id="PRU00848"/>
    </source>
</evidence>
<dbReference type="GO" id="GO:0032259">
    <property type="term" value="P:methylation"/>
    <property type="evidence" value="ECO:0007669"/>
    <property type="project" value="UniProtKB-KW"/>
</dbReference>
<dbReference type="GO" id="GO:0040031">
    <property type="term" value="P:snRNA modification"/>
    <property type="evidence" value="ECO:0007669"/>
    <property type="project" value="TreeGrafter"/>
</dbReference>
<reference evidence="9 10" key="1">
    <citation type="journal article" date="2015" name="Sci. Rep.">
        <title>Genome of the facultative scuticociliatosis pathogen Pseudocohnilembus persalinus provides insight into its virulence through horizontal gene transfer.</title>
        <authorList>
            <person name="Xiong J."/>
            <person name="Wang G."/>
            <person name="Cheng J."/>
            <person name="Tian M."/>
            <person name="Pan X."/>
            <person name="Warren A."/>
            <person name="Jiang C."/>
            <person name="Yuan D."/>
            <person name="Miao W."/>
        </authorList>
    </citation>
    <scope>NUCLEOTIDE SEQUENCE [LARGE SCALE GENOMIC DNA]</scope>
    <source>
        <strain evidence="9">36N120E</strain>
    </source>
</reference>
<dbReference type="InterPro" id="IPR029063">
    <property type="entry name" value="SAM-dependent_MTases_sf"/>
</dbReference>
<sequence>MSLNEKLKKNVIDTLNDSCKFQFGNYKSYYQNRNEKRWQDPRLTVLSKHYFTNKKILDIGCNDGSLTLQIAIKYFPQKIIGIDIDYKLISLAVKHYFLYTAIHQYQNFKQFKVDNVQLLEKTQKTKLRILEQQKKEQKEIMLQKSQEEIQQEQNKIFEKLHKLPKSFFKSEVIQKGLDRKQLQKSQNDILEQQIKKSTIDKPIQSIQNCFPKNINFRVENYIQNDQVSLDNEKIDTVLCFSVTKWIHLNYGDEGIMKLFKNIYYQLNHGGIFILEPQDWKSYKKRRSLCPEFQKNYNEIQIKPNNFNQILLQMGFKLIKYIQAEKNQLNVKQIQQINEKQTEMSLQQQECNNQKIEQDIFIGEDNQIQQDGKVKIEEKKNSTQNQDQKYIKLEQDKLKDEYNQNNEKQENQDDQLQNIFQKNIQNISKGFKRSIYIYQKLFPNEKEIQLKLMEEQQIQEQIIEKEQLLQKAHLNQQQINQINLQIQEAKQKLQKLQRYHHDKQQIIN</sequence>
<feature type="domain" description="Bin3-type SAM" evidence="8">
    <location>
        <begin position="40"/>
        <end position="342"/>
    </location>
</feature>
<gene>
    <name evidence="9" type="ORF">PPERSA_11423</name>
</gene>
<dbReference type="CDD" id="cd02440">
    <property type="entry name" value="AdoMet_MTases"/>
    <property type="match status" value="1"/>
</dbReference>
<feature type="coiled-coil region" evidence="7">
    <location>
        <begin position="471"/>
        <end position="505"/>
    </location>
</feature>
<keyword evidence="4 5" id="KW-0949">S-adenosyl-L-methionine</keyword>
<evidence type="ECO:0000313" key="10">
    <source>
        <dbReference type="Proteomes" id="UP000054937"/>
    </source>
</evidence>
<dbReference type="EC" id="2.1.1.-" evidence="6"/>
<dbReference type="InterPro" id="IPR039772">
    <property type="entry name" value="Bin3-like"/>
</dbReference>